<evidence type="ECO:0000259" key="1">
    <source>
        <dbReference type="PROSITE" id="PS50113"/>
    </source>
</evidence>
<name>A0A486XWT7_9GAMM</name>
<dbReference type="AlphaFoldDB" id="A0A486XWT7"/>
<reference evidence="2" key="1">
    <citation type="submission" date="2019-04" db="EMBL/GenBank/DDBJ databases">
        <authorList>
            <person name="Brambilla D."/>
        </authorList>
    </citation>
    <scope>NUCLEOTIDE SEQUENCE</scope>
    <source>
        <strain evidence="2">BAL1</strain>
    </source>
</reference>
<organism evidence="2">
    <name type="scientific">Rheinheimera sp. BAL341</name>
    <dbReference type="NCBI Taxonomy" id="1708203"/>
    <lineage>
        <taxon>Bacteria</taxon>
        <taxon>Pseudomonadati</taxon>
        <taxon>Pseudomonadota</taxon>
        <taxon>Gammaproteobacteria</taxon>
        <taxon>Chromatiales</taxon>
        <taxon>Chromatiaceae</taxon>
        <taxon>Rheinheimera</taxon>
    </lineage>
</organism>
<dbReference type="InterPro" id="IPR000014">
    <property type="entry name" value="PAS"/>
</dbReference>
<dbReference type="Gene3D" id="3.30.450.20">
    <property type="entry name" value="PAS domain"/>
    <property type="match status" value="1"/>
</dbReference>
<sequence length="80" mass="9048">MCADGSVVWARLSVALVQHNTTAYFISVVQDITAQRLTQLQLEQSELRFRTLLDITTAKLLSRPLWASVCTLIMLKTVRI</sequence>
<protein>
    <submittedName>
        <fullName evidence="2">Diguanylate cyclase/phosphodiesterase (GGDEF &amp; EAL domains) with PAS/PAC sensor(S)</fullName>
    </submittedName>
</protein>
<accession>A0A486XWT7</accession>
<evidence type="ECO:0000313" key="2">
    <source>
        <dbReference type="EMBL" id="VHO06014.1"/>
    </source>
</evidence>
<gene>
    <name evidence="2" type="ORF">BAL341_3084</name>
</gene>
<dbReference type="SUPFAM" id="SSF55785">
    <property type="entry name" value="PYP-like sensor domain (PAS domain)"/>
    <property type="match status" value="1"/>
</dbReference>
<dbReference type="EMBL" id="CAAJGR010000020">
    <property type="protein sequence ID" value="VHO06014.1"/>
    <property type="molecule type" value="Genomic_DNA"/>
</dbReference>
<dbReference type="NCBIfam" id="TIGR00229">
    <property type="entry name" value="sensory_box"/>
    <property type="match status" value="1"/>
</dbReference>
<proteinExistence type="predicted"/>
<dbReference type="PROSITE" id="PS50113">
    <property type="entry name" value="PAC"/>
    <property type="match status" value="1"/>
</dbReference>
<feature type="domain" description="PAC" evidence="1">
    <location>
        <begin position="1"/>
        <end position="44"/>
    </location>
</feature>
<dbReference type="InterPro" id="IPR000700">
    <property type="entry name" value="PAS-assoc_C"/>
</dbReference>
<dbReference type="InterPro" id="IPR035965">
    <property type="entry name" value="PAS-like_dom_sf"/>
</dbReference>